<dbReference type="InterPro" id="IPR050754">
    <property type="entry name" value="FKBP4/5/8-like"/>
</dbReference>
<dbReference type="EMBL" id="JX010484">
    <property type="protein sequence ID" value="AFJ24727.1"/>
    <property type="molecule type" value="mRNA"/>
</dbReference>
<feature type="region of interest" description="Disordered" evidence="9">
    <location>
        <begin position="409"/>
        <end position="430"/>
    </location>
</feature>
<evidence type="ECO:0000256" key="7">
    <source>
        <dbReference type="PROSITE-ProRule" id="PRU00277"/>
    </source>
</evidence>
<dbReference type="Pfam" id="PF13431">
    <property type="entry name" value="TPR_17"/>
    <property type="match status" value="1"/>
</dbReference>
<evidence type="ECO:0000256" key="2">
    <source>
        <dbReference type="ARBA" id="ARBA00013194"/>
    </source>
</evidence>
<dbReference type="PANTHER" id="PTHR46512:SF9">
    <property type="entry name" value="PEPTIDYLPROLYL ISOMERASE"/>
    <property type="match status" value="1"/>
</dbReference>
<dbReference type="InterPro" id="IPR001179">
    <property type="entry name" value="PPIase_FKBP_dom"/>
</dbReference>
<organism evidence="11">
    <name type="scientific">Schmidtea mediterranea</name>
    <name type="common">Freshwater planarian flatworm</name>
    <dbReference type="NCBI Taxonomy" id="79327"/>
    <lineage>
        <taxon>Eukaryota</taxon>
        <taxon>Metazoa</taxon>
        <taxon>Spiralia</taxon>
        <taxon>Lophotrochozoa</taxon>
        <taxon>Platyhelminthes</taxon>
        <taxon>Rhabditophora</taxon>
        <taxon>Seriata</taxon>
        <taxon>Tricladida</taxon>
        <taxon>Continenticola</taxon>
        <taxon>Geoplanoidea</taxon>
        <taxon>Dugesiidae</taxon>
        <taxon>Schmidtea</taxon>
    </lineage>
</organism>
<keyword evidence="5 7" id="KW-0697">Rotamase</keyword>
<feature type="compositionally biased region" description="Basic and acidic residues" evidence="9">
    <location>
        <begin position="409"/>
        <end position="422"/>
    </location>
</feature>
<protein>
    <recommendedName>
        <fullName evidence="2 7">peptidylprolyl isomerase</fullName>
        <ecNumber evidence="2 7">5.2.1.8</ecNumber>
    </recommendedName>
</protein>
<dbReference type="SUPFAM" id="SSF48452">
    <property type="entry name" value="TPR-like"/>
    <property type="match status" value="1"/>
</dbReference>
<dbReference type="InterPro" id="IPR046357">
    <property type="entry name" value="PPIase_dom_sf"/>
</dbReference>
<keyword evidence="3" id="KW-0677">Repeat</keyword>
<dbReference type="Pfam" id="PF00254">
    <property type="entry name" value="FKBP_C"/>
    <property type="match status" value="2"/>
</dbReference>
<dbReference type="PROSITE" id="PS50005">
    <property type="entry name" value="TPR"/>
    <property type="match status" value="1"/>
</dbReference>
<feature type="repeat" description="TPR" evidence="8">
    <location>
        <begin position="342"/>
        <end position="375"/>
    </location>
</feature>
<dbReference type="FunFam" id="3.10.50.40:FF:000006">
    <property type="entry name" value="Peptidyl-prolyl cis-trans isomerase"/>
    <property type="match status" value="1"/>
</dbReference>
<dbReference type="PANTHER" id="PTHR46512">
    <property type="entry name" value="PEPTIDYLPROLYL ISOMERASE"/>
    <property type="match status" value="1"/>
</dbReference>
<dbReference type="Gene3D" id="1.25.40.10">
    <property type="entry name" value="Tetratricopeptide repeat domain"/>
    <property type="match status" value="1"/>
</dbReference>
<dbReference type="GO" id="GO:0003755">
    <property type="term" value="F:peptidyl-prolyl cis-trans isomerase activity"/>
    <property type="evidence" value="ECO:0007669"/>
    <property type="project" value="UniProtKB-KW"/>
</dbReference>
<proteinExistence type="evidence at transcript level"/>
<feature type="domain" description="PPIase FKBP-type" evidence="10">
    <location>
        <begin position="35"/>
        <end position="126"/>
    </location>
</feature>
<evidence type="ECO:0000259" key="10">
    <source>
        <dbReference type="PROSITE" id="PS50059"/>
    </source>
</evidence>
<dbReference type="InterPro" id="IPR011990">
    <property type="entry name" value="TPR-like_helical_dom_sf"/>
</dbReference>
<evidence type="ECO:0000256" key="6">
    <source>
        <dbReference type="ARBA" id="ARBA00023235"/>
    </source>
</evidence>
<accession>I1ZI73</accession>
<dbReference type="SUPFAM" id="SSF54534">
    <property type="entry name" value="FKBP-like"/>
    <property type="match status" value="2"/>
</dbReference>
<name>I1ZI73_SCHMD</name>
<evidence type="ECO:0000256" key="4">
    <source>
        <dbReference type="ARBA" id="ARBA00022803"/>
    </source>
</evidence>
<dbReference type="FunFam" id="3.10.50.40:FF:000013">
    <property type="entry name" value="Peptidylprolyl isomerase"/>
    <property type="match status" value="1"/>
</dbReference>
<dbReference type="PROSITE" id="PS50059">
    <property type="entry name" value="FKBP_PPIASE"/>
    <property type="match status" value="2"/>
</dbReference>
<evidence type="ECO:0000256" key="5">
    <source>
        <dbReference type="ARBA" id="ARBA00023110"/>
    </source>
</evidence>
<evidence type="ECO:0000256" key="8">
    <source>
        <dbReference type="PROSITE-ProRule" id="PRU00339"/>
    </source>
</evidence>
<feature type="domain" description="PPIase FKBP-type" evidence="10">
    <location>
        <begin position="155"/>
        <end position="241"/>
    </location>
</feature>
<comment type="catalytic activity">
    <reaction evidence="1 7">
        <text>[protein]-peptidylproline (omega=180) = [protein]-peptidylproline (omega=0)</text>
        <dbReference type="Rhea" id="RHEA:16237"/>
        <dbReference type="Rhea" id="RHEA-COMP:10747"/>
        <dbReference type="Rhea" id="RHEA-COMP:10748"/>
        <dbReference type="ChEBI" id="CHEBI:83833"/>
        <dbReference type="ChEBI" id="CHEBI:83834"/>
        <dbReference type="EC" id="5.2.1.8"/>
    </reaction>
</comment>
<evidence type="ECO:0000313" key="11">
    <source>
        <dbReference type="EMBL" id="AFJ24727.1"/>
    </source>
</evidence>
<keyword evidence="4 8" id="KW-0802">TPR repeat</keyword>
<reference evidence="11" key="1">
    <citation type="journal article" date="2012" name="Genes Dev.">
        <title>A molecular wound response program associated with regeneration initiation in planarians.</title>
        <authorList>
            <person name="Wenemoser D."/>
            <person name="Lapan S.W."/>
            <person name="Wilkinson A.W."/>
            <person name="Bell G.W."/>
            <person name="Reddien P.W."/>
        </authorList>
    </citation>
    <scope>NUCLEOTIDE SEQUENCE</scope>
</reference>
<evidence type="ECO:0000256" key="3">
    <source>
        <dbReference type="ARBA" id="ARBA00022737"/>
    </source>
</evidence>
<keyword evidence="6 7" id="KW-0413">Isomerase</keyword>
<evidence type="ECO:0000256" key="9">
    <source>
        <dbReference type="SAM" id="MobiDB-lite"/>
    </source>
</evidence>
<dbReference type="EC" id="5.2.1.8" evidence="2 7"/>
<dbReference type="InterPro" id="IPR019734">
    <property type="entry name" value="TPR_rpt"/>
</dbReference>
<dbReference type="SMART" id="SM00028">
    <property type="entry name" value="TPR"/>
    <property type="match status" value="3"/>
</dbReference>
<evidence type="ECO:0000256" key="1">
    <source>
        <dbReference type="ARBA" id="ARBA00000971"/>
    </source>
</evidence>
<sequence>MEQYAGFEDISPDNDQGVLKKIINEGVGEAMPINGAKVFVHYVGTFSGGEKDGEKFDSSRDREDKFSFTLGEGQVIKAWDIGVATMKKNEVCELICKPSYAYGDKATGSIPANSTLKFEIELFDWKGKDISPGKDGSIIQTIVNQGIGYESPKECVPVKISIKGTFDNVSFDERDVDFEIGDAASFGLIQGIEIACKKMKKCEKSIFEISANYAFGNIGKSEWNIPPNATVTYEIHMKDFEKVKESFSLDTTKEKLDHASEFKTRATEKLQNGNVTYATKLYERSISYIEYDSEFNDEEKVLRNNLLLSLRLNLALCYLKSSDCVKTIEECDKALELDPASEKALYRKGQALIMKSDYEEAKSMFGKILLNNPSNSQAQNQIKICLAKIKEHLNIEKKLYQSMFSKVGKGDTADKDKNEPVKLAENSTAH</sequence>
<dbReference type="OrthoDB" id="433738at2759"/>
<dbReference type="AlphaFoldDB" id="I1ZI73"/>
<dbReference type="Gene3D" id="3.10.50.40">
    <property type="match status" value="2"/>
</dbReference>